<sequence>MEPNIEEKNLYFSGLPSCSRLVARSNFDVTFKPGGGGIFWPVKKFLSPTSPNHKIVSLWDGPLRKDIINALDGIDWTSIDIVRLGLHENPDRPELPEPEQPHVLLVSVANTTWGQGFPAVMSCRRIMEQYGLDDIHCEMKEMVLGDPSCEMEGPVAERSASTPNETSPLAPRLTSQSEVFPGPEFQSIVHHRTMASERLGASIALLDSPTWEGTKGLYLRRKDTGATLALTCRHMLFKKGSELSNELYQHNPDTTPRLVMQPGSGTLNDMLKFAEGICHALERNRANLEARADYTEERRHIQITDCQKRLNSYTQWRDYVRTIATPESRIIGHVLFSPKASPGKSLSGESRLRDWALIELHNNKHQTALPDLRNTVTLTSEHSCKIHRVANSELSFERLFLAACEGFLQLEGIMPEAQIKMPTTMDSQNKEPRLVVAMYGKTRELQVGFSNCVPSILREVINGKAEYSEVWGIIGEKDNPSAGSKHFCIAGDSGSCIWDMEGRVAGIVVGGPDVGYAHPIEWLLEDIRTQSSIDVELI</sequence>
<feature type="compositionally biased region" description="Polar residues" evidence="2">
    <location>
        <begin position="159"/>
        <end position="177"/>
    </location>
</feature>
<feature type="coiled-coil region" evidence="1">
    <location>
        <begin position="271"/>
        <end position="298"/>
    </location>
</feature>
<name>A0A9N9V5D4_9HYPO</name>
<dbReference type="AlphaFoldDB" id="A0A9N9V5D4"/>
<evidence type="ECO:0000256" key="1">
    <source>
        <dbReference type="SAM" id="Coils"/>
    </source>
</evidence>
<evidence type="ECO:0000256" key="2">
    <source>
        <dbReference type="SAM" id="MobiDB-lite"/>
    </source>
</evidence>
<protein>
    <submittedName>
        <fullName evidence="3">Uncharacterized protein</fullName>
    </submittedName>
</protein>
<reference evidence="3" key="1">
    <citation type="submission" date="2021-10" db="EMBL/GenBank/DDBJ databases">
        <authorList>
            <person name="Piombo E."/>
        </authorList>
    </citation>
    <scope>NUCLEOTIDE SEQUENCE</scope>
</reference>
<evidence type="ECO:0000313" key="3">
    <source>
        <dbReference type="EMBL" id="CAH0018840.1"/>
    </source>
</evidence>
<evidence type="ECO:0000313" key="4">
    <source>
        <dbReference type="Proteomes" id="UP000696573"/>
    </source>
</evidence>
<keyword evidence="4" id="KW-1185">Reference proteome</keyword>
<gene>
    <name evidence="3" type="ORF">CRHIZ90672A_00005467</name>
</gene>
<proteinExistence type="predicted"/>
<organism evidence="3 4">
    <name type="scientific">Clonostachys rhizophaga</name>
    <dbReference type="NCBI Taxonomy" id="160324"/>
    <lineage>
        <taxon>Eukaryota</taxon>
        <taxon>Fungi</taxon>
        <taxon>Dikarya</taxon>
        <taxon>Ascomycota</taxon>
        <taxon>Pezizomycotina</taxon>
        <taxon>Sordariomycetes</taxon>
        <taxon>Hypocreomycetidae</taxon>
        <taxon>Hypocreales</taxon>
        <taxon>Bionectriaceae</taxon>
        <taxon>Clonostachys</taxon>
    </lineage>
</organism>
<dbReference type="EMBL" id="CABFNQ020000544">
    <property type="protein sequence ID" value="CAH0018840.1"/>
    <property type="molecule type" value="Genomic_DNA"/>
</dbReference>
<comment type="caution">
    <text evidence="3">The sequence shown here is derived from an EMBL/GenBank/DDBJ whole genome shotgun (WGS) entry which is preliminary data.</text>
</comment>
<accession>A0A9N9V5D4</accession>
<dbReference type="Proteomes" id="UP000696573">
    <property type="component" value="Unassembled WGS sequence"/>
</dbReference>
<dbReference type="OrthoDB" id="5424209at2759"/>
<keyword evidence="1" id="KW-0175">Coiled coil</keyword>
<feature type="region of interest" description="Disordered" evidence="2">
    <location>
        <begin position="149"/>
        <end position="177"/>
    </location>
</feature>